<dbReference type="InParanoid" id="A0A4S2MKQ4"/>
<dbReference type="Gene3D" id="3.40.50.150">
    <property type="entry name" value="Vaccinia Virus protein VP39"/>
    <property type="match status" value="1"/>
</dbReference>
<evidence type="ECO:0000313" key="1">
    <source>
        <dbReference type="EMBL" id="TGZ77493.1"/>
    </source>
</evidence>
<organism evidence="1 2">
    <name type="scientific">Ascodesmis nigricans</name>
    <dbReference type="NCBI Taxonomy" id="341454"/>
    <lineage>
        <taxon>Eukaryota</taxon>
        <taxon>Fungi</taxon>
        <taxon>Dikarya</taxon>
        <taxon>Ascomycota</taxon>
        <taxon>Pezizomycotina</taxon>
        <taxon>Pezizomycetes</taxon>
        <taxon>Pezizales</taxon>
        <taxon>Ascodesmidaceae</taxon>
        <taxon>Ascodesmis</taxon>
    </lineage>
</organism>
<sequence>MSDKPATEPEVKAVNAPIVTVASSAPVDADDSEPTSDYASTINTSFTQSITSSVTDYVFENGRRYHAYQEGKYTMPNDETEQDRLDLQHHVHMVLLGGALHVAPIKEVHNVLDCGTGTGIWSIMFAEDHPEAVVLGVDLSPIQPKWVTPNVKFEVDDLELPWTFPVNHFDFIYSKYLNNSIKSWSTYISQMYTHLKPGGYVEISELDMELKCNDSSYAGSKLEVYMENFTKGAHEAGLRFWGVEETTRILEEKGFLDIKRHTFYQPYGAWPKDKKQKYLGATVGAILESGFAAYGMALFTRTLGMTKDEAQKICDEAWTEVISKKVHAFQEVWILVARKPEDA</sequence>
<accession>A0A4S2MKQ4</accession>
<dbReference type="CDD" id="cd02440">
    <property type="entry name" value="AdoMet_MTases"/>
    <property type="match status" value="1"/>
</dbReference>
<dbReference type="OrthoDB" id="2013972at2759"/>
<reference evidence="1 2" key="1">
    <citation type="submission" date="2019-04" db="EMBL/GenBank/DDBJ databases">
        <title>Comparative genomics and transcriptomics to analyze fruiting body development in filamentous ascomycetes.</title>
        <authorList>
            <consortium name="DOE Joint Genome Institute"/>
            <person name="Lutkenhaus R."/>
            <person name="Traeger S."/>
            <person name="Breuer J."/>
            <person name="Kuo A."/>
            <person name="Lipzen A."/>
            <person name="Pangilinan J."/>
            <person name="Dilworth D."/>
            <person name="Sandor L."/>
            <person name="Poggeler S."/>
            <person name="Barry K."/>
            <person name="Grigoriev I.V."/>
            <person name="Nowrousian M."/>
        </authorList>
    </citation>
    <scope>NUCLEOTIDE SEQUENCE [LARGE SCALE GENOMIC DNA]</scope>
    <source>
        <strain evidence="1 2">CBS 389.68</strain>
    </source>
</reference>
<dbReference type="SUPFAM" id="SSF53335">
    <property type="entry name" value="S-adenosyl-L-methionine-dependent methyltransferases"/>
    <property type="match status" value="1"/>
</dbReference>
<evidence type="ECO:0000313" key="2">
    <source>
        <dbReference type="Proteomes" id="UP000298138"/>
    </source>
</evidence>
<evidence type="ECO:0008006" key="3">
    <source>
        <dbReference type="Google" id="ProtNLM"/>
    </source>
</evidence>
<dbReference type="STRING" id="341454.A0A4S2MKQ4"/>
<protein>
    <recommendedName>
        <fullName evidence="3">S-adenosyl-L-methionine-dependent methyltransferase</fullName>
    </recommendedName>
</protein>
<gene>
    <name evidence="1" type="ORF">EX30DRAFT_360093</name>
</gene>
<keyword evidence="2" id="KW-1185">Reference proteome</keyword>
<dbReference type="PANTHER" id="PTHR43591">
    <property type="entry name" value="METHYLTRANSFERASE"/>
    <property type="match status" value="1"/>
</dbReference>
<dbReference type="PANTHER" id="PTHR43591:SF24">
    <property type="entry name" value="2-METHOXY-6-POLYPRENYL-1,4-BENZOQUINOL METHYLASE, MITOCHONDRIAL"/>
    <property type="match status" value="1"/>
</dbReference>
<dbReference type="GO" id="GO:0008168">
    <property type="term" value="F:methyltransferase activity"/>
    <property type="evidence" value="ECO:0007669"/>
    <property type="project" value="TreeGrafter"/>
</dbReference>
<proteinExistence type="predicted"/>
<dbReference type="InterPro" id="IPR029063">
    <property type="entry name" value="SAM-dependent_MTases_sf"/>
</dbReference>
<name>A0A4S2MKQ4_9PEZI</name>
<dbReference type="Proteomes" id="UP000298138">
    <property type="component" value="Unassembled WGS sequence"/>
</dbReference>
<dbReference type="EMBL" id="ML220152">
    <property type="protein sequence ID" value="TGZ77493.1"/>
    <property type="molecule type" value="Genomic_DNA"/>
</dbReference>
<dbReference type="Pfam" id="PF13489">
    <property type="entry name" value="Methyltransf_23"/>
    <property type="match status" value="1"/>
</dbReference>
<dbReference type="AlphaFoldDB" id="A0A4S2MKQ4"/>